<dbReference type="InterPro" id="IPR041663">
    <property type="entry name" value="DisA/LigA_HHH"/>
</dbReference>
<dbReference type="KEGG" id="chih:GWR21_14000"/>
<organism evidence="6 7">
    <name type="scientific">Chitinophaga agri</name>
    <dbReference type="NCBI Taxonomy" id="2703787"/>
    <lineage>
        <taxon>Bacteria</taxon>
        <taxon>Pseudomonadati</taxon>
        <taxon>Bacteroidota</taxon>
        <taxon>Chitinophagia</taxon>
        <taxon>Chitinophagales</taxon>
        <taxon>Chitinophagaceae</taxon>
        <taxon>Chitinophaga</taxon>
    </lineage>
</organism>
<dbReference type="SUPFAM" id="SSF47781">
    <property type="entry name" value="RuvA domain 2-like"/>
    <property type="match status" value="1"/>
</dbReference>
<protein>
    <submittedName>
        <fullName evidence="6">DNA-protecting protein DprA</fullName>
    </submittedName>
</protein>
<comment type="similarity">
    <text evidence="1">Belongs to the DprA/Smf family.</text>
</comment>
<evidence type="ECO:0000256" key="1">
    <source>
        <dbReference type="ARBA" id="ARBA00006525"/>
    </source>
</evidence>
<dbReference type="GO" id="GO:0009294">
    <property type="term" value="P:DNA-mediated transformation"/>
    <property type="evidence" value="ECO:0007669"/>
    <property type="project" value="InterPro"/>
</dbReference>
<feature type="domain" description="Smf/DprA SLOG" evidence="4">
    <location>
        <begin position="89"/>
        <end position="297"/>
    </location>
</feature>
<evidence type="ECO:0000256" key="3">
    <source>
        <dbReference type="ARBA" id="ARBA00023204"/>
    </source>
</evidence>
<gene>
    <name evidence="6" type="primary">dprA</name>
    <name evidence="6" type="ORF">GWR21_14000</name>
</gene>
<evidence type="ECO:0000259" key="5">
    <source>
        <dbReference type="Pfam" id="PF12826"/>
    </source>
</evidence>
<dbReference type="PANTHER" id="PTHR43022:SF1">
    <property type="entry name" value="PROTEIN SMF"/>
    <property type="match status" value="1"/>
</dbReference>
<dbReference type="Pfam" id="PF02481">
    <property type="entry name" value="DNA_processg_A"/>
    <property type="match status" value="1"/>
</dbReference>
<dbReference type="Pfam" id="PF12826">
    <property type="entry name" value="HHH_2"/>
    <property type="match status" value="1"/>
</dbReference>
<dbReference type="Proteomes" id="UP000476411">
    <property type="component" value="Chromosome"/>
</dbReference>
<dbReference type="GO" id="GO:0006281">
    <property type="term" value="P:DNA repair"/>
    <property type="evidence" value="ECO:0007669"/>
    <property type="project" value="UniProtKB-KW"/>
</dbReference>
<proteinExistence type="inferred from homology"/>
<evidence type="ECO:0000313" key="6">
    <source>
        <dbReference type="EMBL" id="QHS60665.1"/>
    </source>
</evidence>
<reference evidence="6 7" key="1">
    <citation type="submission" date="2020-01" db="EMBL/GenBank/DDBJ databases">
        <title>Complete genome sequence of Chitinophaga sp. H33E-04 isolated from quinoa roots.</title>
        <authorList>
            <person name="Weon H.-Y."/>
            <person name="Lee S.A."/>
        </authorList>
    </citation>
    <scope>NUCLEOTIDE SEQUENCE [LARGE SCALE GENOMIC DNA]</scope>
    <source>
        <strain evidence="6 7">H33E-04</strain>
    </source>
</reference>
<name>A0A6B9ZHP8_9BACT</name>
<dbReference type="InterPro" id="IPR010994">
    <property type="entry name" value="RuvA_2-like"/>
</dbReference>
<accession>A0A6B9ZHP8</accession>
<dbReference type="EMBL" id="CP048113">
    <property type="protein sequence ID" value="QHS60665.1"/>
    <property type="molecule type" value="Genomic_DNA"/>
</dbReference>
<keyword evidence="2" id="KW-0227">DNA damage</keyword>
<evidence type="ECO:0000313" key="7">
    <source>
        <dbReference type="Proteomes" id="UP000476411"/>
    </source>
</evidence>
<dbReference type="PANTHER" id="PTHR43022">
    <property type="entry name" value="PROTEIN SMF"/>
    <property type="match status" value="1"/>
</dbReference>
<dbReference type="InterPro" id="IPR003488">
    <property type="entry name" value="DprA"/>
</dbReference>
<dbReference type="Gene3D" id="3.40.50.450">
    <property type="match status" value="1"/>
</dbReference>
<feature type="domain" description="DisA/LigA helix-hairpin-helix motif" evidence="5">
    <location>
        <begin position="22"/>
        <end position="69"/>
    </location>
</feature>
<dbReference type="AlphaFoldDB" id="A0A6B9ZHP8"/>
<evidence type="ECO:0000256" key="2">
    <source>
        <dbReference type="ARBA" id="ARBA00022763"/>
    </source>
</evidence>
<sequence length="378" mass="41864">MLTTNISNMQEELRHQIALTQIPQIGDIVAKKLLAHFGTAGNVLHASRRELAHTPDIGSVRADAIFQFRDYRRADKEIEFMQQNDIRPVFYTSDDYPQRLRHCADSPVMLYYKGNANLNAGKIVSIVGTRAPGEYGKMICAQLVEELAAHHVTIVSGMAYGIDIIAHKRSIQHGIPTIGVLAHGLDRIYPPQHKSIGTMMTDNGGLLTEFLSYTQPDKQHFPMRNRIVAGIADATIVIESGIQGGSMITADIANSYNRDVFAIPGRIGDPHAAGCNELIRSNRAMLLSGAGDLLQAMGWDTDMQKSPPRHNPQTELFVTLDEAEQHIVTLFNNGEQKHIDQLRQESHLPGSQVSALVLKLEMLHVLRSLPGQKYQLVS</sequence>
<dbReference type="NCBIfam" id="TIGR00732">
    <property type="entry name" value="dprA"/>
    <property type="match status" value="1"/>
</dbReference>
<dbReference type="InterPro" id="IPR057666">
    <property type="entry name" value="DrpA_SLOG"/>
</dbReference>
<dbReference type="SUPFAM" id="SSF102405">
    <property type="entry name" value="MCP/YpsA-like"/>
    <property type="match status" value="1"/>
</dbReference>
<keyword evidence="3" id="KW-0234">DNA repair</keyword>
<keyword evidence="7" id="KW-1185">Reference proteome</keyword>
<evidence type="ECO:0000259" key="4">
    <source>
        <dbReference type="Pfam" id="PF02481"/>
    </source>
</evidence>